<sequence>MTLVDRNGSVLCVTDQFDLLLEIIYRDDVATLEQYLDIAPWAIEENEELPRYYSFFYRAMSNGSLGALKTLLSYCEKVIGPSHRITFRERGFTLLNEAARRGYLEIVEFLLNNQPLYADIHERDYAGCTAIAAASDLYSTRYVEAFNWQPSVDKSEAVMNLLLDWGACPTDVVVRAHKVSPWKPETVLSMASEWVGAEMIERLVGGGADVHAQFTKDSLQLRLYDEQDHIVHNVTAIHMASFRSNFVTLETLLAYHGDAMSAMKMVSSRDSRGATPLHWATQNNLFNPNLHETAHNVRTTIDLILKKNPTMVNIQDIEGNTALHYAASYFGGNGEVFMPVFETLCDKGADASIRDNRGQTPLHNMLATADGTIDKQALSVLLTHGAKINDIDHAGNTPLHIAARRLDNQYAIAFLIEQGADTTIGNSNNDTPVHIAASGHVSIPGLAEKVEIQDGVLATLTNAGGDGLMDLANAEGKTPRQICKTHRDKWREGENRERLINMRRQRNLAIAASCSSS</sequence>
<reference evidence="4 5" key="1">
    <citation type="submission" date="2017-06" db="EMBL/GenBank/DDBJ databases">
        <title>Genome of Fusarium nygamai isolate CS10214.</title>
        <authorList>
            <person name="Gardiner D.M."/>
            <person name="Obanor F."/>
            <person name="Kazan K."/>
        </authorList>
    </citation>
    <scope>NUCLEOTIDE SEQUENCE [LARGE SCALE GENOMIC DNA]</scope>
    <source>
        <strain evidence="4 5">CS10214</strain>
    </source>
</reference>
<protein>
    <submittedName>
        <fullName evidence="4">Uncharacterized protein</fullName>
    </submittedName>
</protein>
<keyword evidence="5" id="KW-1185">Reference proteome</keyword>
<evidence type="ECO:0000313" key="5">
    <source>
        <dbReference type="Proteomes" id="UP000236664"/>
    </source>
</evidence>
<name>A0A2K0W160_GIBNY</name>
<dbReference type="PANTHER" id="PTHR24180">
    <property type="entry name" value="CYCLIN-DEPENDENT KINASE INHIBITOR 2C-RELATED"/>
    <property type="match status" value="1"/>
</dbReference>
<comment type="caution">
    <text evidence="4">The sequence shown here is derived from an EMBL/GenBank/DDBJ whole genome shotgun (WGS) entry which is preliminary data.</text>
</comment>
<evidence type="ECO:0000313" key="4">
    <source>
        <dbReference type="EMBL" id="PNP76001.1"/>
    </source>
</evidence>
<evidence type="ECO:0000256" key="2">
    <source>
        <dbReference type="ARBA" id="ARBA00023043"/>
    </source>
</evidence>
<keyword evidence="2 3" id="KW-0040">ANK repeat</keyword>
<dbReference type="SMART" id="SM00248">
    <property type="entry name" value="ANK"/>
    <property type="match status" value="9"/>
</dbReference>
<dbReference type="InterPro" id="IPR051637">
    <property type="entry name" value="Ank_repeat_dom-contain_49"/>
</dbReference>
<dbReference type="EMBL" id="MTQA01000163">
    <property type="protein sequence ID" value="PNP76001.1"/>
    <property type="molecule type" value="Genomic_DNA"/>
</dbReference>
<proteinExistence type="predicted"/>
<dbReference type="Pfam" id="PF12796">
    <property type="entry name" value="Ank_2"/>
    <property type="match status" value="1"/>
</dbReference>
<evidence type="ECO:0000256" key="1">
    <source>
        <dbReference type="ARBA" id="ARBA00022737"/>
    </source>
</evidence>
<dbReference type="InterPro" id="IPR036770">
    <property type="entry name" value="Ankyrin_rpt-contain_sf"/>
</dbReference>
<gene>
    <name evidence="4" type="ORF">FNYG_10559</name>
</gene>
<dbReference type="Pfam" id="PF00023">
    <property type="entry name" value="Ank"/>
    <property type="match status" value="1"/>
</dbReference>
<dbReference type="PROSITE" id="PS50088">
    <property type="entry name" value="ANK_REPEAT"/>
    <property type="match status" value="3"/>
</dbReference>
<dbReference type="PANTHER" id="PTHR24180:SF45">
    <property type="entry name" value="POLY [ADP-RIBOSE] POLYMERASE TANKYRASE"/>
    <property type="match status" value="1"/>
</dbReference>
<dbReference type="InterPro" id="IPR002110">
    <property type="entry name" value="Ankyrin_rpt"/>
</dbReference>
<dbReference type="Proteomes" id="UP000236664">
    <property type="component" value="Unassembled WGS sequence"/>
</dbReference>
<evidence type="ECO:0000256" key="3">
    <source>
        <dbReference type="PROSITE-ProRule" id="PRU00023"/>
    </source>
</evidence>
<dbReference type="OrthoDB" id="823504at2759"/>
<dbReference type="SUPFAM" id="SSF48403">
    <property type="entry name" value="Ankyrin repeat"/>
    <property type="match status" value="1"/>
</dbReference>
<dbReference type="PROSITE" id="PS50297">
    <property type="entry name" value="ANK_REP_REGION"/>
    <property type="match status" value="1"/>
</dbReference>
<keyword evidence="1" id="KW-0677">Repeat</keyword>
<dbReference type="Gene3D" id="1.25.40.20">
    <property type="entry name" value="Ankyrin repeat-containing domain"/>
    <property type="match status" value="1"/>
</dbReference>
<accession>A0A2K0W160</accession>
<organism evidence="4 5">
    <name type="scientific">Gibberella nygamai</name>
    <name type="common">Bean root rot disease fungus</name>
    <name type="synonym">Fusarium nygamai</name>
    <dbReference type="NCBI Taxonomy" id="42673"/>
    <lineage>
        <taxon>Eukaryota</taxon>
        <taxon>Fungi</taxon>
        <taxon>Dikarya</taxon>
        <taxon>Ascomycota</taxon>
        <taxon>Pezizomycotina</taxon>
        <taxon>Sordariomycetes</taxon>
        <taxon>Hypocreomycetidae</taxon>
        <taxon>Hypocreales</taxon>
        <taxon>Nectriaceae</taxon>
        <taxon>Fusarium</taxon>
        <taxon>Fusarium fujikuroi species complex</taxon>
    </lineage>
</organism>
<feature type="repeat" description="ANK" evidence="3">
    <location>
        <begin position="318"/>
        <end position="356"/>
    </location>
</feature>
<dbReference type="AlphaFoldDB" id="A0A2K0W160"/>
<feature type="repeat" description="ANK" evidence="3">
    <location>
        <begin position="357"/>
        <end position="393"/>
    </location>
</feature>
<feature type="repeat" description="ANK" evidence="3">
    <location>
        <begin position="394"/>
        <end position="427"/>
    </location>
</feature>
<dbReference type="STRING" id="42673.A0A2K0W160"/>